<feature type="chain" id="PRO_5002567305" description="N-acetyltransferase domain-containing protein" evidence="1">
    <location>
        <begin position="18"/>
        <end position="333"/>
    </location>
</feature>
<evidence type="ECO:0000259" key="2">
    <source>
        <dbReference type="PROSITE" id="PS51186"/>
    </source>
</evidence>
<dbReference type="CDD" id="cd04301">
    <property type="entry name" value="NAT_SF"/>
    <property type="match status" value="1"/>
</dbReference>
<dbReference type="SUPFAM" id="SSF55729">
    <property type="entry name" value="Acyl-CoA N-acyltransferases (Nat)"/>
    <property type="match status" value="1"/>
</dbReference>
<evidence type="ECO:0000256" key="1">
    <source>
        <dbReference type="SAM" id="SignalP"/>
    </source>
</evidence>
<organism evidence="3 4">
    <name type="scientific">Verticillium longisporum</name>
    <name type="common">Verticillium dahliae var. longisporum</name>
    <dbReference type="NCBI Taxonomy" id="100787"/>
    <lineage>
        <taxon>Eukaryota</taxon>
        <taxon>Fungi</taxon>
        <taxon>Dikarya</taxon>
        <taxon>Ascomycota</taxon>
        <taxon>Pezizomycotina</taxon>
        <taxon>Sordariomycetes</taxon>
        <taxon>Hypocreomycetidae</taxon>
        <taxon>Glomerellales</taxon>
        <taxon>Plectosphaerellaceae</taxon>
        <taxon>Verticillium</taxon>
    </lineage>
</organism>
<gene>
    <name evidence="3" type="ORF">BN1708_005579</name>
</gene>
<proteinExistence type="predicted"/>
<dbReference type="PANTHER" id="PTHR39614">
    <property type="entry name" value="INTEGRAL MEMBRANE PROTEIN"/>
    <property type="match status" value="1"/>
</dbReference>
<dbReference type="Proteomes" id="UP000044602">
    <property type="component" value="Unassembled WGS sequence"/>
</dbReference>
<keyword evidence="4" id="KW-1185">Reference proteome</keyword>
<dbReference type="PANTHER" id="PTHR39614:SF2">
    <property type="entry name" value="INTEGRAL MEMBRANE PROTEIN"/>
    <property type="match status" value="1"/>
</dbReference>
<sequence length="333" mass="37464">MLTKILGWLLVVELCWTVNMSFERKCQVVLAFTFRLPLIALSAFHLSYFDKYLESDEPQFAVNSSLLFQQTMILWSLISATAPNLKNFMKSFCIGMGLPVAFDISGYGSSNLYAMRSLKNKSQATSSAVGSVTATSSGLIRDDVDTEHRVRPQAWRPDQLAHRTTIINHTDDVNGNEVIASIAQWARFGDGGQKMDCWYFDPRNALRPLSSLAMKAHAWLWPSRAVDAKEEDIIERAYPFFDDIWTGKRAESWYLEALGVRPDFQGQGVGYNLVQWGIQRAREEGICASVVSAKGKDGFYTKCGFDEQYGSARQGEGNTLAEVEGANMFWKWP</sequence>
<dbReference type="AlphaFoldDB" id="A0A0G4MBX5"/>
<dbReference type="STRING" id="100787.A0A0G4MBX5"/>
<dbReference type="InterPro" id="IPR000182">
    <property type="entry name" value="GNAT_dom"/>
</dbReference>
<dbReference type="EMBL" id="CVQH01021862">
    <property type="protein sequence ID" value="CRK31779.1"/>
    <property type="molecule type" value="Genomic_DNA"/>
</dbReference>
<protein>
    <recommendedName>
        <fullName evidence="2">N-acetyltransferase domain-containing protein</fullName>
    </recommendedName>
</protein>
<reference evidence="3 4" key="1">
    <citation type="submission" date="2015-05" db="EMBL/GenBank/DDBJ databases">
        <authorList>
            <person name="Wang D.B."/>
            <person name="Wang M."/>
        </authorList>
    </citation>
    <scope>NUCLEOTIDE SEQUENCE [LARGE SCALE GENOMIC DNA]</scope>
    <source>
        <strain evidence="3">VL1</strain>
    </source>
</reference>
<feature type="signal peptide" evidence="1">
    <location>
        <begin position="1"/>
        <end position="17"/>
    </location>
</feature>
<dbReference type="PROSITE" id="PS51186">
    <property type="entry name" value="GNAT"/>
    <property type="match status" value="1"/>
</dbReference>
<evidence type="ECO:0000313" key="3">
    <source>
        <dbReference type="EMBL" id="CRK31779.1"/>
    </source>
</evidence>
<dbReference type="Pfam" id="PF00583">
    <property type="entry name" value="Acetyltransf_1"/>
    <property type="match status" value="1"/>
</dbReference>
<name>A0A0G4MBX5_VERLO</name>
<keyword evidence="1" id="KW-0732">Signal</keyword>
<evidence type="ECO:0000313" key="4">
    <source>
        <dbReference type="Proteomes" id="UP000044602"/>
    </source>
</evidence>
<accession>A0A0G4MBX5</accession>
<dbReference type="GO" id="GO:0016747">
    <property type="term" value="F:acyltransferase activity, transferring groups other than amino-acyl groups"/>
    <property type="evidence" value="ECO:0007669"/>
    <property type="project" value="InterPro"/>
</dbReference>
<dbReference type="InterPro" id="IPR016181">
    <property type="entry name" value="Acyl_CoA_acyltransferase"/>
</dbReference>
<feature type="domain" description="N-acetyltransferase" evidence="2">
    <location>
        <begin position="177"/>
        <end position="333"/>
    </location>
</feature>
<dbReference type="Gene3D" id="3.40.630.30">
    <property type="match status" value="1"/>
</dbReference>